<evidence type="ECO:0000256" key="2">
    <source>
        <dbReference type="ARBA" id="ARBA00012637"/>
    </source>
</evidence>
<evidence type="ECO:0000259" key="9">
    <source>
        <dbReference type="Pfam" id="PF07992"/>
    </source>
</evidence>
<dbReference type="PRINTS" id="PR00411">
    <property type="entry name" value="PNDRDTASEI"/>
</dbReference>
<proteinExistence type="inferred from homology"/>
<comment type="caution">
    <text evidence="10">The sequence shown here is derived from an EMBL/GenBank/DDBJ whole genome shotgun (WGS) entry which is preliminary data.</text>
</comment>
<dbReference type="InterPro" id="IPR045024">
    <property type="entry name" value="NDH-2"/>
</dbReference>
<comment type="catalytic activity">
    <reaction evidence="7">
        <text>a quinone + NADH + H(+) = a quinol + NAD(+)</text>
        <dbReference type="Rhea" id="RHEA:46160"/>
        <dbReference type="ChEBI" id="CHEBI:15378"/>
        <dbReference type="ChEBI" id="CHEBI:24646"/>
        <dbReference type="ChEBI" id="CHEBI:57540"/>
        <dbReference type="ChEBI" id="CHEBI:57945"/>
        <dbReference type="ChEBI" id="CHEBI:132124"/>
        <dbReference type="EC" id="1.6.5.9"/>
    </reaction>
</comment>
<feature type="transmembrane region" description="Helical" evidence="8">
    <location>
        <begin position="376"/>
        <end position="395"/>
    </location>
</feature>
<keyword evidence="4" id="KW-0274">FAD</keyword>
<keyword evidence="11" id="KW-1185">Reference proteome</keyword>
<keyword evidence="3" id="KW-0285">Flavoprotein</keyword>
<evidence type="ECO:0000256" key="3">
    <source>
        <dbReference type="ARBA" id="ARBA00022630"/>
    </source>
</evidence>
<evidence type="ECO:0000256" key="8">
    <source>
        <dbReference type="SAM" id="Phobius"/>
    </source>
</evidence>
<organism evidence="10 11">
    <name type="scientific">Catenuloplanes niger</name>
    <dbReference type="NCBI Taxonomy" id="587534"/>
    <lineage>
        <taxon>Bacteria</taxon>
        <taxon>Bacillati</taxon>
        <taxon>Actinomycetota</taxon>
        <taxon>Actinomycetes</taxon>
        <taxon>Micromonosporales</taxon>
        <taxon>Micromonosporaceae</taxon>
        <taxon>Catenuloplanes</taxon>
    </lineage>
</organism>
<sequence length="427" mass="45226">MTQNAEHRVVIVGAGFGGIYAARALRKAPVKVTVINGTNHHVFEPLIYQVATGVLSPGEVATPVRELLGKQKNTEVRLGWVTDVDPDAKTVTATGPGGAYTVGYDTLIVAAGATQSYFGNDGFAEHAPGMKTLDDALDLRGRVFGAFEAAEVATDPEERARLLTFVIVGGGPTGVELAGSISEIATRTLRGRYRNIDPASARVVLLDAVDRVLPTFREPLSAKAAKRLRKIGVEVRLGTKVVDVDADGVKIETTDGAERIDAAVKIWAAGVAGTALGRRLAEATGAETDRGGRILVAPDLTVPGHPEIFVVGESGTLNRLPGVAQVAMQGGTYAGRAIARRLAGKPEGKPFSYFDKGNMAVVSRWNAVAGIGPLNLGGPVGWLLWLGVHVFYLAGARNRTTAMFRWVISFLGRNRSEWSIPSSRMPS</sequence>
<dbReference type="GO" id="GO:0050136">
    <property type="term" value="F:NADH dehydrogenase (quinone) (non-electrogenic) activity"/>
    <property type="evidence" value="ECO:0007669"/>
    <property type="project" value="UniProtKB-EC"/>
</dbReference>
<keyword evidence="5" id="KW-0560">Oxidoreductase</keyword>
<evidence type="ECO:0000256" key="7">
    <source>
        <dbReference type="ARBA" id="ARBA00047599"/>
    </source>
</evidence>
<feature type="domain" description="FAD/NAD(P)-binding" evidence="9">
    <location>
        <begin position="8"/>
        <end position="331"/>
    </location>
</feature>
<accession>A0AAE3ZLC7</accession>
<evidence type="ECO:0000256" key="6">
    <source>
        <dbReference type="ARBA" id="ARBA00023027"/>
    </source>
</evidence>
<keyword evidence="6" id="KW-0520">NAD</keyword>
<evidence type="ECO:0000313" key="11">
    <source>
        <dbReference type="Proteomes" id="UP001183629"/>
    </source>
</evidence>
<keyword evidence="8" id="KW-0472">Membrane</keyword>
<dbReference type="Pfam" id="PF07992">
    <property type="entry name" value="Pyr_redox_2"/>
    <property type="match status" value="1"/>
</dbReference>
<dbReference type="EMBL" id="JAVDYC010000001">
    <property type="protein sequence ID" value="MDR7320288.1"/>
    <property type="molecule type" value="Genomic_DNA"/>
</dbReference>
<dbReference type="PRINTS" id="PR00368">
    <property type="entry name" value="FADPNR"/>
</dbReference>
<comment type="similarity">
    <text evidence="1">Belongs to the NADH dehydrogenase family.</text>
</comment>
<dbReference type="RefSeq" id="WP_310408724.1">
    <property type="nucleotide sequence ID" value="NZ_JAVDYC010000001.1"/>
</dbReference>
<dbReference type="Gene3D" id="3.50.50.100">
    <property type="match status" value="1"/>
</dbReference>
<evidence type="ECO:0000313" key="10">
    <source>
        <dbReference type="EMBL" id="MDR7320288.1"/>
    </source>
</evidence>
<gene>
    <name evidence="10" type="ORF">J2S44_000538</name>
</gene>
<dbReference type="Proteomes" id="UP001183629">
    <property type="component" value="Unassembled WGS sequence"/>
</dbReference>
<dbReference type="AlphaFoldDB" id="A0AAE3ZLC7"/>
<dbReference type="PANTHER" id="PTHR43706:SF47">
    <property type="entry name" value="EXTERNAL NADH-UBIQUINONE OXIDOREDUCTASE 1, MITOCHONDRIAL-RELATED"/>
    <property type="match status" value="1"/>
</dbReference>
<keyword evidence="8" id="KW-1133">Transmembrane helix</keyword>
<name>A0AAE3ZLC7_9ACTN</name>
<dbReference type="EC" id="1.6.5.9" evidence="2"/>
<evidence type="ECO:0000256" key="4">
    <source>
        <dbReference type="ARBA" id="ARBA00022827"/>
    </source>
</evidence>
<dbReference type="InterPro" id="IPR036188">
    <property type="entry name" value="FAD/NAD-bd_sf"/>
</dbReference>
<dbReference type="PANTHER" id="PTHR43706">
    <property type="entry name" value="NADH DEHYDROGENASE"/>
    <property type="match status" value="1"/>
</dbReference>
<evidence type="ECO:0000256" key="5">
    <source>
        <dbReference type="ARBA" id="ARBA00023002"/>
    </source>
</evidence>
<dbReference type="SUPFAM" id="SSF51905">
    <property type="entry name" value="FAD/NAD(P)-binding domain"/>
    <property type="match status" value="1"/>
</dbReference>
<dbReference type="InterPro" id="IPR023753">
    <property type="entry name" value="FAD/NAD-binding_dom"/>
</dbReference>
<protein>
    <recommendedName>
        <fullName evidence="2">NADH:ubiquinone reductase (non-electrogenic)</fullName>
        <ecNumber evidence="2">1.6.5.9</ecNumber>
    </recommendedName>
</protein>
<evidence type="ECO:0000256" key="1">
    <source>
        <dbReference type="ARBA" id="ARBA00005272"/>
    </source>
</evidence>
<keyword evidence="8" id="KW-0812">Transmembrane</keyword>
<reference evidence="10 11" key="1">
    <citation type="submission" date="2023-07" db="EMBL/GenBank/DDBJ databases">
        <title>Sequencing the genomes of 1000 actinobacteria strains.</title>
        <authorList>
            <person name="Klenk H.-P."/>
        </authorList>
    </citation>
    <scope>NUCLEOTIDE SEQUENCE [LARGE SCALE GENOMIC DNA]</scope>
    <source>
        <strain evidence="10 11">DSM 44711</strain>
    </source>
</reference>